<feature type="compositionally biased region" description="Polar residues" evidence="1">
    <location>
        <begin position="341"/>
        <end position="351"/>
    </location>
</feature>
<accession>A0AAD2GCL3</accession>
<sequence>MDNDESLLLCTPNTNKKVRFPFFDLPESTNSASRNYELQGRSAKDEESGLFTPPPTGQTVGFEEEAGFSTPIDHSNWESEISPISRNRDSSGQTLDVSSGDLRMTTPQHNQGGNIEDIDSMLTELKDIIHQSQKKQTERRRSSSSRRRSADRDFLVDALTRQQEPGGNDSEWPVSPPCEQSVDAAPTSPQRSTTPPNESSALSSGITFHDDSDDVSSATKKVNESSNNFIQRIRDVAHKRKLSMTRSRDNLRAMQKGKLQPYDEDAGDHADAIADADTDTNVKAVPKEKMQNYDEAVAQYADTETYTGTTDHADIDGDGEDESIVDDTTESSQLAPKPRKSTSNQDLNRSATEFHFKARPLPETTGMKGVGGLNGIPKVAKRPITTPFSPLLGARRPDKVSVKALNAPKKTMPGPKNEEKAKRNSITECPKTPPPETPTQSIFKARPMPSFVGRKGQGGLTGVPKVQKRPLTVPKSPMLGVRRSLSGNEMKPQFCGWKKAVEEGSLQSAGGSSSFISRGSDLQGLVVLGSPQNTLDDRHIANDENQIPRAHHNMAFQPQSTVRAKQRADYNERRDENMKRKKEQDFKTRQREVRKMEKELIALRTKI</sequence>
<comment type="caution">
    <text evidence="2">The sequence shown here is derived from an EMBL/GenBank/DDBJ whole genome shotgun (WGS) entry which is preliminary data.</text>
</comment>
<dbReference type="AlphaFoldDB" id="A0AAD2GCL3"/>
<feature type="region of interest" description="Disordered" evidence="1">
    <location>
        <begin position="407"/>
        <end position="443"/>
    </location>
</feature>
<feature type="region of interest" description="Disordered" evidence="1">
    <location>
        <begin position="130"/>
        <end position="223"/>
    </location>
</feature>
<evidence type="ECO:0000256" key="1">
    <source>
        <dbReference type="SAM" id="MobiDB-lite"/>
    </source>
</evidence>
<feature type="region of interest" description="Disordered" evidence="1">
    <location>
        <begin position="25"/>
        <end position="115"/>
    </location>
</feature>
<feature type="compositionally biased region" description="Polar residues" evidence="1">
    <location>
        <begin position="187"/>
        <end position="206"/>
    </location>
</feature>
<reference evidence="2" key="1">
    <citation type="submission" date="2023-08" db="EMBL/GenBank/DDBJ databases">
        <authorList>
            <person name="Audoor S."/>
            <person name="Bilcke G."/>
        </authorList>
    </citation>
    <scope>NUCLEOTIDE SEQUENCE</scope>
</reference>
<organism evidence="2 3">
    <name type="scientific">Cylindrotheca closterium</name>
    <dbReference type="NCBI Taxonomy" id="2856"/>
    <lineage>
        <taxon>Eukaryota</taxon>
        <taxon>Sar</taxon>
        <taxon>Stramenopiles</taxon>
        <taxon>Ochrophyta</taxon>
        <taxon>Bacillariophyta</taxon>
        <taxon>Bacillariophyceae</taxon>
        <taxon>Bacillariophycidae</taxon>
        <taxon>Bacillariales</taxon>
        <taxon>Bacillariaceae</taxon>
        <taxon>Cylindrotheca</taxon>
    </lineage>
</organism>
<feature type="compositionally biased region" description="Basic and acidic residues" evidence="1">
    <location>
        <begin position="566"/>
        <end position="591"/>
    </location>
</feature>
<feature type="compositionally biased region" description="Polar residues" evidence="1">
    <location>
        <begin position="78"/>
        <end position="97"/>
    </location>
</feature>
<proteinExistence type="predicted"/>
<keyword evidence="3" id="KW-1185">Reference proteome</keyword>
<dbReference type="Proteomes" id="UP001295423">
    <property type="component" value="Unassembled WGS sequence"/>
</dbReference>
<feature type="compositionally biased region" description="Basic and acidic residues" evidence="1">
    <location>
        <begin position="130"/>
        <end position="141"/>
    </location>
</feature>
<feature type="compositionally biased region" description="Polar residues" evidence="1">
    <location>
        <begin position="27"/>
        <end position="36"/>
    </location>
</feature>
<evidence type="ECO:0000313" key="2">
    <source>
        <dbReference type="EMBL" id="CAJ1969680.1"/>
    </source>
</evidence>
<dbReference type="EMBL" id="CAKOGP040002424">
    <property type="protein sequence ID" value="CAJ1969680.1"/>
    <property type="molecule type" value="Genomic_DNA"/>
</dbReference>
<feature type="region of interest" description="Disordered" evidence="1">
    <location>
        <begin position="558"/>
        <end position="591"/>
    </location>
</feature>
<feature type="region of interest" description="Disordered" evidence="1">
    <location>
        <begin position="305"/>
        <end position="374"/>
    </location>
</feature>
<evidence type="ECO:0000313" key="3">
    <source>
        <dbReference type="Proteomes" id="UP001295423"/>
    </source>
</evidence>
<gene>
    <name evidence="2" type="ORF">CYCCA115_LOCUS23836</name>
</gene>
<feature type="compositionally biased region" description="Acidic residues" evidence="1">
    <location>
        <begin position="316"/>
        <end position="329"/>
    </location>
</feature>
<name>A0AAD2GCL3_9STRA</name>
<protein>
    <submittedName>
        <fullName evidence="2">Uncharacterized protein</fullName>
    </submittedName>
</protein>